<dbReference type="OrthoDB" id="11251at2157"/>
<reference evidence="1 2" key="1">
    <citation type="journal article" date="2012" name="Environ. Microbiol.">
        <title>The genome of the ammonia-oxidizing Candidatus Nitrososphaera gargensis: insights into metabolic versatility and environmental adaptations.</title>
        <authorList>
            <person name="Spang A."/>
            <person name="Poehlein A."/>
            <person name="Offre P."/>
            <person name="Zumbragel S."/>
            <person name="Haider S."/>
            <person name="Rychlik N."/>
            <person name="Nowka B."/>
            <person name="Schmeisser C."/>
            <person name="Lebedeva E.V."/>
            <person name="Rattei T."/>
            <person name="Bohm C."/>
            <person name="Schmid M."/>
            <person name="Galushko A."/>
            <person name="Hatzenpichler R."/>
            <person name="Weinmaier T."/>
            <person name="Daniel R."/>
            <person name="Schleper C."/>
            <person name="Spieck E."/>
            <person name="Streit W."/>
            <person name="Wagner M."/>
        </authorList>
    </citation>
    <scope>NUCLEOTIDE SEQUENCE [LARGE SCALE GENOMIC DNA]</scope>
    <source>
        <strain evidence="2">Ga9.2</strain>
    </source>
</reference>
<evidence type="ECO:0000313" key="1">
    <source>
        <dbReference type="EMBL" id="AFU57353.1"/>
    </source>
</evidence>
<dbReference type="RefSeq" id="WP_015017899.1">
    <property type="nucleotide sequence ID" value="NC_018719.1"/>
</dbReference>
<name>K0IEX9_NITGG</name>
<protein>
    <submittedName>
        <fullName evidence="1">Uncharacterized protein</fullName>
    </submittedName>
</protein>
<gene>
    <name evidence="1" type="ordered locus">Ngar_c04060</name>
</gene>
<dbReference type="AlphaFoldDB" id="K0IEX9"/>
<sequence length="55" mass="6419">MSVSTSASEKPLLEDSTYDIIHQLEKKADFLYSIVEKYVHDAEKDGKPELVTWFW</sequence>
<dbReference type="KEGG" id="nga:Ngar_c04060"/>
<dbReference type="GeneID" id="58787624"/>
<dbReference type="HOGENOM" id="CLU_3021087_0_0_2"/>
<dbReference type="InParanoid" id="K0IEX9"/>
<evidence type="ECO:0000313" key="2">
    <source>
        <dbReference type="Proteomes" id="UP000008037"/>
    </source>
</evidence>
<dbReference type="Proteomes" id="UP000008037">
    <property type="component" value="Chromosome"/>
</dbReference>
<proteinExistence type="predicted"/>
<dbReference type="EMBL" id="CP002408">
    <property type="protein sequence ID" value="AFU57353.1"/>
    <property type="molecule type" value="Genomic_DNA"/>
</dbReference>
<accession>K0IEX9</accession>
<keyword evidence="2" id="KW-1185">Reference proteome</keyword>
<organism evidence="1 2">
    <name type="scientific">Nitrososphaera gargensis (strain Ga9.2)</name>
    <dbReference type="NCBI Taxonomy" id="1237085"/>
    <lineage>
        <taxon>Archaea</taxon>
        <taxon>Nitrososphaerota</taxon>
        <taxon>Nitrososphaeria</taxon>
        <taxon>Nitrososphaerales</taxon>
        <taxon>Nitrososphaeraceae</taxon>
        <taxon>Nitrososphaera</taxon>
    </lineage>
</organism>
<dbReference type="BioCyc" id="CNIT1237085:G1324-405-MONOMER"/>